<dbReference type="InterPro" id="IPR002371">
    <property type="entry name" value="FlgK"/>
</dbReference>
<dbReference type="PANTHER" id="PTHR30033:SF1">
    <property type="entry name" value="FLAGELLAR HOOK-ASSOCIATED PROTEIN 1"/>
    <property type="match status" value="1"/>
</dbReference>
<dbReference type="Pfam" id="PF22638">
    <property type="entry name" value="FlgK_D1"/>
    <property type="match status" value="1"/>
</dbReference>
<dbReference type="InterPro" id="IPR053927">
    <property type="entry name" value="FlgK_helical"/>
</dbReference>
<keyword evidence="5 7" id="KW-0964">Secreted</keyword>
<name>A0A5C8ULK9_9MICO</name>
<dbReference type="GO" id="GO:0009424">
    <property type="term" value="C:bacterial-type flagellum hook"/>
    <property type="evidence" value="ECO:0007669"/>
    <property type="project" value="UniProtKB-UniRule"/>
</dbReference>
<dbReference type="Pfam" id="PF06429">
    <property type="entry name" value="Flg_bbr_C"/>
    <property type="match status" value="1"/>
</dbReference>
<evidence type="ECO:0000256" key="3">
    <source>
        <dbReference type="ARBA" id="ARBA00009677"/>
    </source>
</evidence>
<evidence type="ECO:0000259" key="8">
    <source>
        <dbReference type="Pfam" id="PF06429"/>
    </source>
</evidence>
<comment type="subcellular location">
    <subcellularLocation>
        <location evidence="1 7">Bacterial flagellum</location>
    </subcellularLocation>
    <subcellularLocation>
        <location evidence="2 7">Secreted</location>
    </subcellularLocation>
</comment>
<keyword evidence="10" id="KW-0282">Flagellum</keyword>
<feature type="domain" description="Flagellar basal-body/hook protein C-terminal" evidence="8">
    <location>
        <begin position="428"/>
        <end position="468"/>
    </location>
</feature>
<evidence type="ECO:0000256" key="1">
    <source>
        <dbReference type="ARBA" id="ARBA00004365"/>
    </source>
</evidence>
<dbReference type="GO" id="GO:0044780">
    <property type="term" value="P:bacterial-type flagellum assembly"/>
    <property type="evidence" value="ECO:0007669"/>
    <property type="project" value="InterPro"/>
</dbReference>
<evidence type="ECO:0000313" key="10">
    <source>
        <dbReference type="EMBL" id="TXN29222.1"/>
    </source>
</evidence>
<comment type="similarity">
    <text evidence="3 7">Belongs to the flagella basal body rod proteins family.</text>
</comment>
<dbReference type="InterPro" id="IPR010930">
    <property type="entry name" value="Flg_bb/hook_C_dom"/>
</dbReference>
<keyword evidence="10" id="KW-0966">Cell projection</keyword>
<dbReference type="Proteomes" id="UP000321379">
    <property type="component" value="Unassembled WGS sequence"/>
</dbReference>
<reference evidence="10 11" key="1">
    <citation type="submission" date="2019-08" db="EMBL/GenBank/DDBJ databases">
        <title>Bacterial whole genome sequence for Glaciihabitans sp. CHu50b-6-2.</title>
        <authorList>
            <person name="Jin L."/>
        </authorList>
    </citation>
    <scope>NUCLEOTIDE SEQUENCE [LARGE SCALE GENOMIC DNA]</scope>
    <source>
        <strain evidence="10 11">CHu50b-6-2</strain>
    </source>
</reference>
<sequence>MSTFSGLNTAYTGLSAARQGLSVVGQNITNATTTGYTRQRVTTSSLGALSQVGRLSGGVVRIGQGVAVTGVARLGDIYLDTQVRNSAATSGNLAVKANALSAVDGSLQEPGANGLSAQLTGFWADWQGMANNAGKPAQAGVLISDATALASHIANGYQAVDAQWTQVRGQLDGMARELNDAGTQVADLNARIRSTLATGGSVNELLDQRNTLTTTIAALTGATVRVLPDGTADVLIGGNSLVSGDTFQPVTVTGSNIMAGAAATPVALAWTNRPGVPVGAESGEMAGAVAILAAANATGTGGALAEAAANYNTFATYLATSVNSVHSAGVTSTGATGLDFFAIAPTGPAALGLSVLATGVGDIATATAGSGALDGSNGSAIAALGSGPTSPDFVWSKFVTGIGAATKSAVQQATLAEAAATSASGAQLANSSVDMDEENVNMLMFQKAYQGAARVMTAVDEMLDTLINHTGIVGR</sequence>
<dbReference type="SUPFAM" id="SSF64518">
    <property type="entry name" value="Phase 1 flagellin"/>
    <property type="match status" value="1"/>
</dbReference>
<evidence type="ECO:0000256" key="7">
    <source>
        <dbReference type="RuleBase" id="RU362065"/>
    </source>
</evidence>
<evidence type="ECO:0000256" key="2">
    <source>
        <dbReference type="ARBA" id="ARBA00004613"/>
    </source>
</evidence>
<dbReference type="PRINTS" id="PR01005">
    <property type="entry name" value="FLGHOOKAP1"/>
</dbReference>
<dbReference type="RefSeq" id="WP_147784242.1">
    <property type="nucleotide sequence ID" value="NZ_VRMG01000009.1"/>
</dbReference>
<keyword evidence="6 7" id="KW-0975">Bacterial flagellum</keyword>
<evidence type="ECO:0000256" key="4">
    <source>
        <dbReference type="ARBA" id="ARBA00016244"/>
    </source>
</evidence>
<accession>A0A5C8ULK9</accession>
<protein>
    <recommendedName>
        <fullName evidence="4 7">Flagellar hook-associated protein 1</fullName>
        <shortName evidence="7">HAP1</shortName>
    </recommendedName>
</protein>
<comment type="caution">
    <text evidence="10">The sequence shown here is derived from an EMBL/GenBank/DDBJ whole genome shotgun (WGS) entry which is preliminary data.</text>
</comment>
<evidence type="ECO:0000259" key="9">
    <source>
        <dbReference type="Pfam" id="PF22638"/>
    </source>
</evidence>
<evidence type="ECO:0000313" key="11">
    <source>
        <dbReference type="Proteomes" id="UP000321379"/>
    </source>
</evidence>
<dbReference type="AlphaFoldDB" id="A0A5C8ULK9"/>
<keyword evidence="11" id="KW-1185">Reference proteome</keyword>
<dbReference type="GO" id="GO:0005198">
    <property type="term" value="F:structural molecule activity"/>
    <property type="evidence" value="ECO:0007669"/>
    <property type="project" value="UniProtKB-UniRule"/>
</dbReference>
<feature type="domain" description="Flagellar hook-associated protein FlgK helical" evidence="9">
    <location>
        <begin position="100"/>
        <end position="341"/>
    </location>
</feature>
<dbReference type="EMBL" id="VRMG01000009">
    <property type="protein sequence ID" value="TXN29222.1"/>
    <property type="molecule type" value="Genomic_DNA"/>
</dbReference>
<dbReference type="NCBIfam" id="TIGR02492">
    <property type="entry name" value="flgK_ends"/>
    <property type="match status" value="1"/>
</dbReference>
<evidence type="ECO:0000256" key="5">
    <source>
        <dbReference type="ARBA" id="ARBA00022525"/>
    </source>
</evidence>
<proteinExistence type="inferred from homology"/>
<dbReference type="GO" id="GO:0005576">
    <property type="term" value="C:extracellular region"/>
    <property type="evidence" value="ECO:0007669"/>
    <property type="project" value="UniProtKB-SubCell"/>
</dbReference>
<keyword evidence="10" id="KW-0969">Cilium</keyword>
<organism evidence="10 11">
    <name type="scientific">Lacisediminihabitans profunda</name>
    <dbReference type="NCBI Taxonomy" id="2594790"/>
    <lineage>
        <taxon>Bacteria</taxon>
        <taxon>Bacillati</taxon>
        <taxon>Actinomycetota</taxon>
        <taxon>Actinomycetes</taxon>
        <taxon>Micrococcales</taxon>
        <taxon>Microbacteriaceae</taxon>
        <taxon>Lacisediminihabitans</taxon>
    </lineage>
</organism>
<gene>
    <name evidence="7 10" type="primary">flgK</name>
    <name evidence="10" type="ORF">FVP33_13650</name>
</gene>
<dbReference type="PANTHER" id="PTHR30033">
    <property type="entry name" value="FLAGELLAR HOOK-ASSOCIATED PROTEIN 1"/>
    <property type="match status" value="1"/>
</dbReference>
<evidence type="ECO:0000256" key="6">
    <source>
        <dbReference type="ARBA" id="ARBA00023143"/>
    </source>
</evidence>